<feature type="region of interest" description="Disordered" evidence="1">
    <location>
        <begin position="227"/>
        <end position="247"/>
    </location>
</feature>
<keyword evidence="2" id="KW-0472">Membrane</keyword>
<feature type="region of interest" description="Disordered" evidence="1">
    <location>
        <begin position="263"/>
        <end position="285"/>
    </location>
</feature>
<dbReference type="AlphaFoldDB" id="A0A164YRJ3"/>
<dbReference type="Pfam" id="PF11696">
    <property type="entry name" value="DUF3292"/>
    <property type="match status" value="1"/>
</dbReference>
<dbReference type="EMBL" id="KV419397">
    <property type="protein sequence ID" value="KZS97170.1"/>
    <property type="molecule type" value="Genomic_DNA"/>
</dbReference>
<feature type="region of interest" description="Disordered" evidence="1">
    <location>
        <begin position="1"/>
        <end position="44"/>
    </location>
</feature>
<protein>
    <recommendedName>
        <fullName evidence="5">GRAM domain-containing protein</fullName>
    </recommendedName>
</protein>
<keyword evidence="2" id="KW-0812">Transmembrane</keyword>
<gene>
    <name evidence="3" type="ORF">SISNIDRAFT_449932</name>
</gene>
<name>A0A164YRJ3_9AGAM</name>
<evidence type="ECO:0000256" key="1">
    <source>
        <dbReference type="SAM" id="MobiDB-lite"/>
    </source>
</evidence>
<evidence type="ECO:0000313" key="4">
    <source>
        <dbReference type="Proteomes" id="UP000076722"/>
    </source>
</evidence>
<sequence>MSTDEPKSDFGALLDQNLAQDAPMNSLIDPEVPELSPDQPTESHALAQADHFEKGASQMQHFETEVKDLGWNEKPEDVPAPLVGGLDNEELWTLVRRFNKQMYHIKALAEPPLGGLDLNIADEEEFSPDKLRANMERMYTTVIIGMVGFGKHIARLRSWREQKRTAYFLAAYSIAWIFDFIVPLIIAFLITLIVYPPARSFCFPPAPIALIDSKTGGIQKPAAGVLGSDNTLTGAPEKHQGEAAEQEASNFVSGLASIALTSATGKHPQGDPHGTDEEASSLEKATPDPATLAMGLHEAKTKSKGGNPSATHDKTKQPMSDAMWAKTRPVMHGIADVADGWERFANALSPTAPFPKNGPRIKLAALLVPVLLVSCVTSSYMFMKANTFIFGFTFFGDPILQKGATWLNRKFPHWQKLLEIRNTILKGVPTNAQLTITLLRIGEANKAPLPPPPSTGLTSSPPPERAHDTAGEDLEHLDASHQEIQAAIHADPTPPPVPPKDDVDAAKPKKKHGSRILGFFRGTARFGVETVLGTDRVKAAAGSTPARNRLGVLPKATEMEASGPVEFPARYKGNKGRLYISTMATSPCICWTKEDKNINPVFSIAIPDIQEIKKVGGFGWKAKLVVGWATAREIVDGIVIVDKEGNERHLTAIQLREELFNRLIAMGPQMWESW</sequence>
<keyword evidence="2" id="KW-1133">Transmembrane helix</keyword>
<dbReference type="Proteomes" id="UP000076722">
    <property type="component" value="Unassembled WGS sequence"/>
</dbReference>
<feature type="region of interest" description="Disordered" evidence="1">
    <location>
        <begin position="489"/>
        <end position="510"/>
    </location>
</feature>
<dbReference type="STRING" id="1314777.A0A164YRJ3"/>
<dbReference type="InterPro" id="IPR021709">
    <property type="entry name" value="DUF3292"/>
</dbReference>
<feature type="region of interest" description="Disordered" evidence="1">
    <location>
        <begin position="299"/>
        <end position="319"/>
    </location>
</feature>
<proteinExistence type="predicted"/>
<dbReference type="PANTHER" id="PTHR38694:SF1">
    <property type="entry name" value="PEROXIN DOMAIN-CONTAINING PROTEIN"/>
    <property type="match status" value="1"/>
</dbReference>
<evidence type="ECO:0000313" key="3">
    <source>
        <dbReference type="EMBL" id="KZS97170.1"/>
    </source>
</evidence>
<evidence type="ECO:0008006" key="5">
    <source>
        <dbReference type="Google" id="ProtNLM"/>
    </source>
</evidence>
<reference evidence="3 4" key="1">
    <citation type="journal article" date="2016" name="Mol. Biol. Evol.">
        <title>Comparative Genomics of Early-Diverging Mushroom-Forming Fungi Provides Insights into the Origins of Lignocellulose Decay Capabilities.</title>
        <authorList>
            <person name="Nagy L.G."/>
            <person name="Riley R."/>
            <person name="Tritt A."/>
            <person name="Adam C."/>
            <person name="Daum C."/>
            <person name="Floudas D."/>
            <person name="Sun H."/>
            <person name="Yadav J.S."/>
            <person name="Pangilinan J."/>
            <person name="Larsson K.H."/>
            <person name="Matsuura K."/>
            <person name="Barry K."/>
            <person name="Labutti K."/>
            <person name="Kuo R."/>
            <person name="Ohm R.A."/>
            <person name="Bhattacharya S.S."/>
            <person name="Shirouzu T."/>
            <person name="Yoshinaga Y."/>
            <person name="Martin F.M."/>
            <person name="Grigoriev I.V."/>
            <person name="Hibbett D.S."/>
        </authorList>
    </citation>
    <scope>NUCLEOTIDE SEQUENCE [LARGE SCALE GENOMIC DNA]</scope>
    <source>
        <strain evidence="3 4">HHB9708</strain>
    </source>
</reference>
<accession>A0A164YRJ3</accession>
<organism evidence="3 4">
    <name type="scientific">Sistotremastrum niveocremeum HHB9708</name>
    <dbReference type="NCBI Taxonomy" id="1314777"/>
    <lineage>
        <taxon>Eukaryota</taxon>
        <taxon>Fungi</taxon>
        <taxon>Dikarya</taxon>
        <taxon>Basidiomycota</taxon>
        <taxon>Agaricomycotina</taxon>
        <taxon>Agaricomycetes</taxon>
        <taxon>Sistotremastrales</taxon>
        <taxon>Sistotremastraceae</taxon>
        <taxon>Sertulicium</taxon>
        <taxon>Sertulicium niveocremeum</taxon>
    </lineage>
</organism>
<dbReference type="OrthoDB" id="1708389at2759"/>
<dbReference type="PANTHER" id="PTHR38694">
    <property type="entry name" value="CONSERVED EXPRESSED PROTEIN"/>
    <property type="match status" value="1"/>
</dbReference>
<evidence type="ECO:0000256" key="2">
    <source>
        <dbReference type="SAM" id="Phobius"/>
    </source>
</evidence>
<feature type="transmembrane region" description="Helical" evidence="2">
    <location>
        <begin position="166"/>
        <end position="195"/>
    </location>
</feature>
<keyword evidence="4" id="KW-1185">Reference proteome</keyword>
<feature type="region of interest" description="Disordered" evidence="1">
    <location>
        <begin position="445"/>
        <end position="469"/>
    </location>
</feature>